<name>A0AAV7TJW4_PLEWA</name>
<keyword evidence="3" id="KW-1185">Reference proteome</keyword>
<sequence length="108" mass="11607">MGDDSRTPLQCSALPRYSCPLTSGTGLPMSDGRQRARAQFLKWHPQVVRTRGRVLYVARPLGRPRCLLFPLVSMGGSRGVGSPAAAPLRRCRPDEPATAGPDPGWAAP</sequence>
<dbReference type="Proteomes" id="UP001066276">
    <property type="component" value="Chromosome 3_2"/>
</dbReference>
<gene>
    <name evidence="2" type="ORF">NDU88_001736</name>
</gene>
<dbReference type="EMBL" id="JANPWB010000006">
    <property type="protein sequence ID" value="KAJ1176456.1"/>
    <property type="molecule type" value="Genomic_DNA"/>
</dbReference>
<protein>
    <submittedName>
        <fullName evidence="2">Uncharacterized protein</fullName>
    </submittedName>
</protein>
<reference evidence="2" key="1">
    <citation type="journal article" date="2022" name="bioRxiv">
        <title>Sequencing and chromosome-scale assembly of the giantPleurodeles waltlgenome.</title>
        <authorList>
            <person name="Brown T."/>
            <person name="Elewa A."/>
            <person name="Iarovenko S."/>
            <person name="Subramanian E."/>
            <person name="Araus A.J."/>
            <person name="Petzold A."/>
            <person name="Susuki M."/>
            <person name="Suzuki K.-i.T."/>
            <person name="Hayashi T."/>
            <person name="Toyoda A."/>
            <person name="Oliveira C."/>
            <person name="Osipova E."/>
            <person name="Leigh N.D."/>
            <person name="Simon A."/>
            <person name="Yun M.H."/>
        </authorList>
    </citation>
    <scope>NUCLEOTIDE SEQUENCE</scope>
    <source>
        <strain evidence="2">20211129_DDA</strain>
        <tissue evidence="2">Liver</tissue>
    </source>
</reference>
<feature type="region of interest" description="Disordered" evidence="1">
    <location>
        <begin position="77"/>
        <end position="108"/>
    </location>
</feature>
<accession>A0AAV7TJW4</accession>
<evidence type="ECO:0000313" key="2">
    <source>
        <dbReference type="EMBL" id="KAJ1176456.1"/>
    </source>
</evidence>
<evidence type="ECO:0000256" key="1">
    <source>
        <dbReference type="SAM" id="MobiDB-lite"/>
    </source>
</evidence>
<dbReference type="AlphaFoldDB" id="A0AAV7TJW4"/>
<organism evidence="2 3">
    <name type="scientific">Pleurodeles waltl</name>
    <name type="common">Iberian ribbed newt</name>
    <dbReference type="NCBI Taxonomy" id="8319"/>
    <lineage>
        <taxon>Eukaryota</taxon>
        <taxon>Metazoa</taxon>
        <taxon>Chordata</taxon>
        <taxon>Craniata</taxon>
        <taxon>Vertebrata</taxon>
        <taxon>Euteleostomi</taxon>
        <taxon>Amphibia</taxon>
        <taxon>Batrachia</taxon>
        <taxon>Caudata</taxon>
        <taxon>Salamandroidea</taxon>
        <taxon>Salamandridae</taxon>
        <taxon>Pleurodelinae</taxon>
        <taxon>Pleurodeles</taxon>
    </lineage>
</organism>
<evidence type="ECO:0000313" key="3">
    <source>
        <dbReference type="Proteomes" id="UP001066276"/>
    </source>
</evidence>
<comment type="caution">
    <text evidence="2">The sequence shown here is derived from an EMBL/GenBank/DDBJ whole genome shotgun (WGS) entry which is preliminary data.</text>
</comment>
<proteinExistence type="predicted"/>